<dbReference type="AlphaFoldDB" id="A0A2X4SQQ2"/>
<dbReference type="GO" id="GO:0051082">
    <property type="term" value="F:unfolded protein binding"/>
    <property type="evidence" value="ECO:0007669"/>
    <property type="project" value="InterPro"/>
</dbReference>
<dbReference type="EMBL" id="LS483447">
    <property type="protein sequence ID" value="SQH72221.1"/>
    <property type="molecule type" value="Genomic_DNA"/>
</dbReference>
<evidence type="ECO:0000256" key="1">
    <source>
        <dbReference type="ARBA" id="ARBA00009091"/>
    </source>
</evidence>
<dbReference type="GO" id="GO:0050821">
    <property type="term" value="P:protein stabilization"/>
    <property type="evidence" value="ECO:0007669"/>
    <property type="project" value="TreeGrafter"/>
</dbReference>
<evidence type="ECO:0000313" key="5">
    <source>
        <dbReference type="EMBL" id="SQH72221.1"/>
    </source>
</evidence>
<sequence length="166" mass="18915">MMMKKIVLTLLLCLPFVAGAQQKIAIVNTQEVMAQMPEFKEAQNKLNELGKKYDADYKAMQQEIEKKAEAFDKEKDSLSEVLKKTRQQEIQDMVSRLGQSERLMSEDLQKQQQMLMAPIQQKVYDALKKVGDENGYAYIMEAQLFHYTGASAVDCTAQLKAKLGIK</sequence>
<dbReference type="Gene3D" id="3.30.910.20">
    <property type="entry name" value="Skp domain"/>
    <property type="match status" value="1"/>
</dbReference>
<keyword evidence="3" id="KW-0175">Coiled coil</keyword>
<evidence type="ECO:0000313" key="6">
    <source>
        <dbReference type="Proteomes" id="UP000249300"/>
    </source>
</evidence>
<feature type="signal peptide" evidence="4">
    <location>
        <begin position="1"/>
        <end position="20"/>
    </location>
</feature>
<name>A0A2X4SQQ2_9PORP</name>
<feature type="chain" id="PRO_5016165896" evidence="4">
    <location>
        <begin position="21"/>
        <end position="166"/>
    </location>
</feature>
<dbReference type="Pfam" id="PF03938">
    <property type="entry name" value="OmpH"/>
    <property type="match status" value="1"/>
</dbReference>
<gene>
    <name evidence="5" type="ORF">NCTC12858_00027</name>
</gene>
<dbReference type="SMART" id="SM00935">
    <property type="entry name" value="OmpH"/>
    <property type="match status" value="1"/>
</dbReference>
<proteinExistence type="inferred from homology"/>
<dbReference type="KEGG" id="pcre:NCTC12858_00027"/>
<feature type="coiled-coil region" evidence="3">
    <location>
        <begin position="61"/>
        <end position="88"/>
    </location>
</feature>
<keyword evidence="2 4" id="KW-0732">Signal</keyword>
<accession>A0A2X4SQQ2</accession>
<dbReference type="PANTHER" id="PTHR35089">
    <property type="entry name" value="CHAPERONE PROTEIN SKP"/>
    <property type="match status" value="1"/>
</dbReference>
<organism evidence="5 6">
    <name type="scientific">Porphyromonas crevioricanis</name>
    <dbReference type="NCBI Taxonomy" id="393921"/>
    <lineage>
        <taxon>Bacteria</taxon>
        <taxon>Pseudomonadati</taxon>
        <taxon>Bacteroidota</taxon>
        <taxon>Bacteroidia</taxon>
        <taxon>Bacteroidales</taxon>
        <taxon>Porphyromonadaceae</taxon>
        <taxon>Porphyromonas</taxon>
    </lineage>
</organism>
<dbReference type="PANTHER" id="PTHR35089:SF1">
    <property type="entry name" value="CHAPERONE PROTEIN SKP"/>
    <property type="match status" value="1"/>
</dbReference>
<dbReference type="InterPro" id="IPR005632">
    <property type="entry name" value="Chaperone_Skp"/>
</dbReference>
<comment type="similarity">
    <text evidence="1">Belongs to the Skp family.</text>
</comment>
<reference evidence="5 6" key="1">
    <citation type="submission" date="2018-06" db="EMBL/GenBank/DDBJ databases">
        <authorList>
            <consortium name="Pathogen Informatics"/>
            <person name="Doyle S."/>
        </authorList>
    </citation>
    <scope>NUCLEOTIDE SEQUENCE [LARGE SCALE GENOMIC DNA]</scope>
    <source>
        <strain evidence="5 6">NCTC12858</strain>
    </source>
</reference>
<dbReference type="GO" id="GO:0005829">
    <property type="term" value="C:cytosol"/>
    <property type="evidence" value="ECO:0007669"/>
    <property type="project" value="TreeGrafter"/>
</dbReference>
<evidence type="ECO:0000256" key="3">
    <source>
        <dbReference type="SAM" id="Coils"/>
    </source>
</evidence>
<protein>
    <submittedName>
        <fullName evidence="5">Periplasmic chaperone</fullName>
    </submittedName>
</protein>
<dbReference type="OrthoDB" id="1524711at2"/>
<evidence type="ECO:0000256" key="4">
    <source>
        <dbReference type="SAM" id="SignalP"/>
    </source>
</evidence>
<dbReference type="Proteomes" id="UP000249300">
    <property type="component" value="Chromosome 1"/>
</dbReference>
<keyword evidence="6" id="KW-1185">Reference proteome</keyword>
<dbReference type="InterPro" id="IPR024930">
    <property type="entry name" value="Skp_dom_sf"/>
</dbReference>
<evidence type="ECO:0000256" key="2">
    <source>
        <dbReference type="ARBA" id="ARBA00022729"/>
    </source>
</evidence>
<dbReference type="RefSeq" id="WP_052115616.1">
    <property type="nucleotide sequence ID" value="NZ_FUXH01000003.1"/>
</dbReference>
<dbReference type="SUPFAM" id="SSF111384">
    <property type="entry name" value="OmpH-like"/>
    <property type="match status" value="1"/>
</dbReference>